<dbReference type="GO" id="GO:0016616">
    <property type="term" value="F:oxidoreductase activity, acting on the CH-OH group of donors, NAD or NADP as acceptor"/>
    <property type="evidence" value="ECO:0007669"/>
    <property type="project" value="TreeGrafter"/>
</dbReference>
<dbReference type="PRINTS" id="PR00080">
    <property type="entry name" value="SDRFAMILY"/>
</dbReference>
<protein>
    <recommendedName>
        <fullName evidence="4">Ketoreductase domain-containing protein</fullName>
    </recommendedName>
</protein>
<gene>
    <name evidence="5" type="ORF">CBYS24578_00010939</name>
</gene>
<proteinExistence type="inferred from homology"/>
<dbReference type="FunFam" id="3.40.50.720:FF:000084">
    <property type="entry name" value="Short-chain dehydrogenase reductase"/>
    <property type="match status" value="1"/>
</dbReference>
<keyword evidence="6" id="KW-1185">Reference proteome</keyword>
<evidence type="ECO:0000256" key="3">
    <source>
        <dbReference type="ARBA" id="ARBA00023002"/>
    </source>
</evidence>
<evidence type="ECO:0000256" key="1">
    <source>
        <dbReference type="ARBA" id="ARBA00006484"/>
    </source>
</evidence>
<dbReference type="SUPFAM" id="SSF51735">
    <property type="entry name" value="NAD(P)-binding Rossmann-fold domains"/>
    <property type="match status" value="1"/>
</dbReference>
<dbReference type="InterPro" id="IPR057326">
    <property type="entry name" value="KR_dom"/>
</dbReference>
<sequence>MAASMKFLESLFSLAGKTAVITGGSSGIGREMASALGQAGAQVILLARRQQQLSDTVHDFKKLGIQAHAFPCDVSDPDALAATAAAIEQQLGGGVPDILVNAAGVNHRPPMDQLTLGDWQATMAANLTAPFLLGQAWGPRMARRGTGGRIINIASQQAFRAFGNSGAYGASKGGLVSLTRSQAEAWSAQGVLCNAVAPGLVRTPLTEATVFGSQGGEAKAEAHARRAMTGRNGVPGDFAGVAVYLASEASAAVTGQTIFVDGGYSAT</sequence>
<dbReference type="AlphaFoldDB" id="A0A9N9UQ43"/>
<evidence type="ECO:0000313" key="6">
    <source>
        <dbReference type="Proteomes" id="UP000754883"/>
    </source>
</evidence>
<dbReference type="InterPro" id="IPR036291">
    <property type="entry name" value="NAD(P)-bd_dom_sf"/>
</dbReference>
<keyword evidence="3" id="KW-0560">Oxidoreductase</keyword>
<evidence type="ECO:0000313" key="5">
    <source>
        <dbReference type="EMBL" id="CAG9992745.1"/>
    </source>
</evidence>
<dbReference type="Gene3D" id="3.40.50.720">
    <property type="entry name" value="NAD(P)-binding Rossmann-like Domain"/>
    <property type="match status" value="1"/>
</dbReference>
<dbReference type="Proteomes" id="UP000754883">
    <property type="component" value="Unassembled WGS sequence"/>
</dbReference>
<evidence type="ECO:0000259" key="4">
    <source>
        <dbReference type="SMART" id="SM00822"/>
    </source>
</evidence>
<reference evidence="5 6" key="2">
    <citation type="submission" date="2021-10" db="EMBL/GenBank/DDBJ databases">
        <authorList>
            <person name="Piombo E."/>
        </authorList>
    </citation>
    <scope>NUCLEOTIDE SEQUENCE [LARGE SCALE GENOMIC DNA]</scope>
</reference>
<keyword evidence="2" id="KW-0521">NADP</keyword>
<name>A0A9N9UQ43_9HYPO</name>
<dbReference type="InterPro" id="IPR020904">
    <property type="entry name" value="Sc_DH/Rdtase_CS"/>
</dbReference>
<dbReference type="PRINTS" id="PR00081">
    <property type="entry name" value="GDHRDH"/>
</dbReference>
<dbReference type="OrthoDB" id="37659at2759"/>
<dbReference type="SMART" id="SM00822">
    <property type="entry name" value="PKS_KR"/>
    <property type="match status" value="1"/>
</dbReference>
<evidence type="ECO:0000256" key="2">
    <source>
        <dbReference type="ARBA" id="ARBA00022857"/>
    </source>
</evidence>
<dbReference type="EMBL" id="CABFNO020001496">
    <property type="protein sequence ID" value="CAG9992745.1"/>
    <property type="molecule type" value="Genomic_DNA"/>
</dbReference>
<dbReference type="InterPro" id="IPR002347">
    <property type="entry name" value="SDR_fam"/>
</dbReference>
<dbReference type="PANTHER" id="PTHR42760">
    <property type="entry name" value="SHORT-CHAIN DEHYDROGENASES/REDUCTASES FAMILY MEMBER"/>
    <property type="match status" value="1"/>
</dbReference>
<comment type="similarity">
    <text evidence="1">Belongs to the short-chain dehydrogenases/reductases (SDR) family.</text>
</comment>
<accession>A0A9N9UQ43</accession>
<organism evidence="5 6">
    <name type="scientific">Clonostachys byssicola</name>
    <dbReference type="NCBI Taxonomy" id="160290"/>
    <lineage>
        <taxon>Eukaryota</taxon>
        <taxon>Fungi</taxon>
        <taxon>Dikarya</taxon>
        <taxon>Ascomycota</taxon>
        <taxon>Pezizomycotina</taxon>
        <taxon>Sordariomycetes</taxon>
        <taxon>Hypocreomycetidae</taxon>
        <taxon>Hypocreales</taxon>
        <taxon>Bionectriaceae</taxon>
        <taxon>Clonostachys</taxon>
    </lineage>
</organism>
<comment type="caution">
    <text evidence="5">The sequence shown here is derived from an EMBL/GenBank/DDBJ whole genome shotgun (WGS) entry which is preliminary data.</text>
</comment>
<dbReference type="PROSITE" id="PS00061">
    <property type="entry name" value="ADH_SHORT"/>
    <property type="match status" value="1"/>
</dbReference>
<dbReference type="Pfam" id="PF13561">
    <property type="entry name" value="adh_short_C2"/>
    <property type="match status" value="1"/>
</dbReference>
<reference evidence="6" key="1">
    <citation type="submission" date="2019-06" db="EMBL/GenBank/DDBJ databases">
        <authorList>
            <person name="Broberg M."/>
        </authorList>
    </citation>
    <scope>NUCLEOTIDE SEQUENCE [LARGE SCALE GENOMIC DNA]</scope>
</reference>
<feature type="domain" description="Ketoreductase" evidence="4">
    <location>
        <begin position="17"/>
        <end position="201"/>
    </location>
</feature>